<dbReference type="Proteomes" id="UP000054324">
    <property type="component" value="Unassembled WGS sequence"/>
</dbReference>
<sequence>MTTQERKVLRIAMCKTNLGVYPCNLDARCANLSSASGRPKNVFTLKSKEADNMNAIDIDYQTFLAVSRTMHNRGSRNPVPEGELDRQYSNFSYLPVLSPCKVKARTSQAEFQLSLFSREHALILGRLQTRFPGPTLCDPVRLTWPTKVHGFDEKYSSSQPGSDFIGFIQRVNRFKLLQRELKFQSKSLSGEVKGVTFSCNTLSMSSCNVIQKKHEGIDIVKLPNPRQGQSRYREWVQKTKIPVSKLSRAKLY</sequence>
<dbReference type="EMBL" id="KL596819">
    <property type="protein sequence ID" value="KER24197.1"/>
    <property type="molecule type" value="Genomic_DNA"/>
</dbReference>
<keyword evidence="2" id="KW-1185">Reference proteome</keyword>
<dbReference type="AlphaFoldDB" id="A0A074ZEZ7"/>
<evidence type="ECO:0000313" key="2">
    <source>
        <dbReference type="Proteomes" id="UP000054324"/>
    </source>
</evidence>
<evidence type="ECO:0000313" key="1">
    <source>
        <dbReference type="EMBL" id="KER24197.1"/>
    </source>
</evidence>
<organism evidence="1 2">
    <name type="scientific">Opisthorchis viverrini</name>
    <name type="common">Southeast Asian liver fluke</name>
    <dbReference type="NCBI Taxonomy" id="6198"/>
    <lineage>
        <taxon>Eukaryota</taxon>
        <taxon>Metazoa</taxon>
        <taxon>Spiralia</taxon>
        <taxon>Lophotrochozoa</taxon>
        <taxon>Platyhelminthes</taxon>
        <taxon>Trematoda</taxon>
        <taxon>Digenea</taxon>
        <taxon>Opisthorchiida</taxon>
        <taxon>Opisthorchiata</taxon>
        <taxon>Opisthorchiidae</taxon>
        <taxon>Opisthorchis</taxon>
    </lineage>
</organism>
<dbReference type="CTD" id="20328637"/>
<dbReference type="GeneID" id="20328637"/>
<dbReference type="KEGG" id="ovi:T265_14471"/>
<gene>
    <name evidence="1" type="ORF">T265_14471</name>
</gene>
<name>A0A074ZEZ7_OPIVI</name>
<accession>A0A074ZEZ7</accession>
<dbReference type="RefSeq" id="XP_009172065.1">
    <property type="nucleotide sequence ID" value="XM_009173801.1"/>
</dbReference>
<proteinExistence type="predicted"/>
<reference evidence="1 2" key="1">
    <citation type="submission" date="2013-11" db="EMBL/GenBank/DDBJ databases">
        <title>Opisthorchis viverrini - life in the bile duct.</title>
        <authorList>
            <person name="Young N.D."/>
            <person name="Nagarajan N."/>
            <person name="Lin S.J."/>
            <person name="Korhonen P.K."/>
            <person name="Jex A.R."/>
            <person name="Hall R.S."/>
            <person name="Safavi-Hemami H."/>
            <person name="Kaewkong W."/>
            <person name="Bertrand D."/>
            <person name="Gao S."/>
            <person name="Seet Q."/>
            <person name="Wongkham S."/>
            <person name="Teh B.T."/>
            <person name="Wongkham C."/>
            <person name="Intapan P.M."/>
            <person name="Maleewong W."/>
            <person name="Yang X."/>
            <person name="Hu M."/>
            <person name="Wang Z."/>
            <person name="Hofmann A."/>
            <person name="Sternberg P.W."/>
            <person name="Tan P."/>
            <person name="Wang J."/>
            <person name="Gasser R.B."/>
        </authorList>
    </citation>
    <scope>NUCLEOTIDE SEQUENCE [LARGE SCALE GENOMIC DNA]</scope>
</reference>
<protein>
    <submittedName>
        <fullName evidence="1">Uncharacterized protein</fullName>
    </submittedName>
</protein>